<dbReference type="EMBL" id="LJRF01000023">
    <property type="protein sequence ID" value="KPY50986.1"/>
    <property type="molecule type" value="Genomic_DNA"/>
</dbReference>
<dbReference type="PATRIC" id="fig|55398.3.peg.1429"/>
<name>A0A0P9YXK5_PSESI</name>
<protein>
    <submittedName>
        <fullName evidence="1">Uncharacterized protein</fullName>
    </submittedName>
</protein>
<gene>
    <name evidence="1" type="ORF">ALO47_101115</name>
</gene>
<evidence type="ECO:0000313" key="2">
    <source>
        <dbReference type="Proteomes" id="UP000050554"/>
    </source>
</evidence>
<dbReference type="AlphaFoldDB" id="A0A0P9YXK5"/>
<reference evidence="1 2" key="1">
    <citation type="submission" date="2015-09" db="EMBL/GenBank/DDBJ databases">
        <title>Genome announcement of multiple Pseudomonas syringae strains.</title>
        <authorList>
            <person name="Thakur S."/>
            <person name="Wang P.W."/>
            <person name="Gong Y."/>
            <person name="Weir B.S."/>
            <person name="Guttman D.S."/>
        </authorList>
    </citation>
    <scope>NUCLEOTIDE SEQUENCE [LARGE SCALE GENOMIC DNA]</scope>
    <source>
        <strain evidence="1 2">ICMP3882</strain>
    </source>
</reference>
<dbReference type="Proteomes" id="UP000050554">
    <property type="component" value="Unassembled WGS sequence"/>
</dbReference>
<organism evidence="1 2">
    <name type="scientific">Pseudomonas syringae pv. ribicola</name>
    <dbReference type="NCBI Taxonomy" id="55398"/>
    <lineage>
        <taxon>Bacteria</taxon>
        <taxon>Pseudomonadati</taxon>
        <taxon>Pseudomonadota</taxon>
        <taxon>Gammaproteobacteria</taxon>
        <taxon>Pseudomonadales</taxon>
        <taxon>Pseudomonadaceae</taxon>
        <taxon>Pseudomonas</taxon>
    </lineage>
</organism>
<accession>A0A0P9YXK5</accession>
<comment type="caution">
    <text evidence="1">The sequence shown here is derived from an EMBL/GenBank/DDBJ whole genome shotgun (WGS) entry which is preliminary data.</text>
</comment>
<proteinExistence type="predicted"/>
<sequence>MHTKATLHVHPKVIDPLRVFEVRHLAIVTGCTFITSKPKRPARAIPAPFDPNGGGRAA</sequence>
<evidence type="ECO:0000313" key="1">
    <source>
        <dbReference type="EMBL" id="KPY50986.1"/>
    </source>
</evidence>